<protein>
    <submittedName>
        <fullName evidence="1">Uncharacterized protein</fullName>
    </submittedName>
</protein>
<evidence type="ECO:0000313" key="2">
    <source>
        <dbReference type="Proteomes" id="UP001556692"/>
    </source>
</evidence>
<keyword evidence="2" id="KW-1185">Reference proteome</keyword>
<accession>A0ABV3SNL3</accession>
<comment type="caution">
    <text evidence="1">The sequence shown here is derived from an EMBL/GenBank/DDBJ whole genome shotgun (WGS) entry which is preliminary data.</text>
</comment>
<evidence type="ECO:0000313" key="1">
    <source>
        <dbReference type="EMBL" id="MEX0408377.1"/>
    </source>
</evidence>
<sequence>MQKFKEVVPAVLQKFKAVVLAVLCHRVLHGAVGAAYAAGAVGADKATVGWVLAGLYLVMAARG</sequence>
<gene>
    <name evidence="1" type="ORF">ABGN05_22205</name>
</gene>
<name>A0ABV3SNL3_9HYPH</name>
<proteinExistence type="predicted"/>
<reference evidence="1 2" key="1">
    <citation type="submission" date="2024-05" db="EMBL/GenBank/DDBJ databases">
        <authorList>
            <person name="Jiang F."/>
        </authorList>
    </citation>
    <scope>NUCLEOTIDE SEQUENCE [LARGE SCALE GENOMIC DNA]</scope>
    <source>
        <strain evidence="1 2">LZ166</strain>
    </source>
</reference>
<organism evidence="1 2">
    <name type="scientific">Aquibium pacificus</name>
    <dbReference type="NCBI Taxonomy" id="3153579"/>
    <lineage>
        <taxon>Bacteria</taxon>
        <taxon>Pseudomonadati</taxon>
        <taxon>Pseudomonadota</taxon>
        <taxon>Alphaproteobacteria</taxon>
        <taxon>Hyphomicrobiales</taxon>
        <taxon>Phyllobacteriaceae</taxon>
        <taxon>Aquibium</taxon>
    </lineage>
</organism>
<dbReference type="Proteomes" id="UP001556692">
    <property type="component" value="Unassembled WGS sequence"/>
</dbReference>
<dbReference type="EMBL" id="JBDPGJ010000005">
    <property type="protein sequence ID" value="MEX0408377.1"/>
    <property type="molecule type" value="Genomic_DNA"/>
</dbReference>